<keyword evidence="9 11" id="KW-0472">Membrane</keyword>
<feature type="binding site" evidence="11">
    <location>
        <begin position="256"/>
        <end position="257"/>
    </location>
    <ligand>
        <name>substrate</name>
    </ligand>
</feature>
<dbReference type="PROSITE" id="PS00911">
    <property type="entry name" value="DHODEHASE_1"/>
    <property type="match status" value="1"/>
</dbReference>
<feature type="binding site" evidence="11">
    <location>
        <position position="183"/>
    </location>
    <ligand>
        <name>substrate</name>
    </ligand>
</feature>
<comment type="pathway">
    <text evidence="3 11">Pyrimidine metabolism; UMP biosynthesis via de novo pathway; orotate from (S)-dihydroorotate (quinone route): step 1/1.</text>
</comment>
<dbReference type="EMBL" id="PFSF01000059">
    <property type="protein sequence ID" value="PJC27973.1"/>
    <property type="molecule type" value="Genomic_DNA"/>
</dbReference>
<dbReference type="EC" id="1.3.5.2" evidence="11"/>
<dbReference type="AlphaFoldDB" id="A0A2M8ES69"/>
<keyword evidence="5 11" id="KW-0285">Flavoprotein</keyword>
<comment type="function">
    <text evidence="1 11">Catalyzes the conversion of dihydroorotate to orotate with quinone as electron acceptor.</text>
</comment>
<comment type="subcellular location">
    <subcellularLocation>
        <location evidence="11">Cell membrane</location>
        <topology evidence="11">Peripheral membrane protein</topology>
    </subcellularLocation>
    <subcellularLocation>
        <location evidence="2">Membrane</location>
    </subcellularLocation>
</comment>
<feature type="binding site" evidence="11">
    <location>
        <position position="183"/>
    </location>
    <ligand>
        <name>FMN</name>
        <dbReference type="ChEBI" id="CHEBI:58210"/>
    </ligand>
</feature>
<dbReference type="NCBIfam" id="TIGR01036">
    <property type="entry name" value="pyrD_sub2"/>
    <property type="match status" value="1"/>
</dbReference>
<feature type="binding site" evidence="11">
    <location>
        <begin position="73"/>
        <end position="77"/>
    </location>
    <ligand>
        <name>FMN</name>
        <dbReference type="ChEBI" id="CHEBI:58210"/>
    </ligand>
</feature>
<feature type="binding site" evidence="11">
    <location>
        <position position="152"/>
    </location>
    <ligand>
        <name>FMN</name>
        <dbReference type="ChEBI" id="CHEBI:58210"/>
    </ligand>
</feature>
<keyword evidence="8 11" id="KW-0560">Oxidoreductase</keyword>
<dbReference type="Proteomes" id="UP000229816">
    <property type="component" value="Unassembled WGS sequence"/>
</dbReference>
<proteinExistence type="inferred from homology"/>
<dbReference type="InterPro" id="IPR005720">
    <property type="entry name" value="Dihydroorotate_DH_cat"/>
</dbReference>
<feature type="binding site" evidence="11">
    <location>
        <position position="255"/>
    </location>
    <ligand>
        <name>FMN</name>
        <dbReference type="ChEBI" id="CHEBI:58210"/>
    </ligand>
</feature>
<dbReference type="InterPro" id="IPR050074">
    <property type="entry name" value="DHO_dehydrogenase"/>
</dbReference>
<evidence type="ECO:0000256" key="9">
    <source>
        <dbReference type="ARBA" id="ARBA00023136"/>
    </source>
</evidence>
<feature type="binding site" evidence="11">
    <location>
        <position position="227"/>
    </location>
    <ligand>
        <name>FMN</name>
        <dbReference type="ChEBI" id="CHEBI:58210"/>
    </ligand>
</feature>
<dbReference type="PROSITE" id="PS00912">
    <property type="entry name" value="DHODEHASE_2"/>
    <property type="match status" value="1"/>
</dbReference>
<reference evidence="14" key="1">
    <citation type="submission" date="2017-09" db="EMBL/GenBank/DDBJ databases">
        <title>Depth-based differentiation of microbial function through sediment-hosted aquifers and enrichment of novel symbionts in the deep terrestrial subsurface.</title>
        <authorList>
            <person name="Probst A.J."/>
            <person name="Ladd B."/>
            <person name="Jarett J.K."/>
            <person name="Geller-Mcgrath D.E."/>
            <person name="Sieber C.M.K."/>
            <person name="Emerson J.B."/>
            <person name="Anantharaman K."/>
            <person name="Thomas B.C."/>
            <person name="Malmstrom R."/>
            <person name="Stieglmeier M."/>
            <person name="Klingl A."/>
            <person name="Woyke T."/>
            <person name="Ryan C.M."/>
            <person name="Banfield J.F."/>
        </authorList>
    </citation>
    <scope>NUCLEOTIDE SEQUENCE [LARGE SCALE GENOMIC DNA]</scope>
</reference>
<evidence type="ECO:0000259" key="12">
    <source>
        <dbReference type="Pfam" id="PF01180"/>
    </source>
</evidence>
<feature type="binding site" evidence="11">
    <location>
        <position position="305"/>
    </location>
    <ligand>
        <name>FMN</name>
        <dbReference type="ChEBI" id="CHEBI:58210"/>
    </ligand>
</feature>
<dbReference type="PANTHER" id="PTHR48109">
    <property type="entry name" value="DIHYDROOROTATE DEHYDROGENASE (QUINONE), MITOCHONDRIAL-RELATED"/>
    <property type="match status" value="1"/>
</dbReference>
<dbReference type="InterPro" id="IPR012135">
    <property type="entry name" value="Dihydroorotate_DH_1_2"/>
</dbReference>
<dbReference type="HAMAP" id="MF_00225">
    <property type="entry name" value="DHO_dh_type2"/>
    <property type="match status" value="1"/>
</dbReference>
<dbReference type="PANTHER" id="PTHR48109:SF4">
    <property type="entry name" value="DIHYDROOROTATE DEHYDROGENASE (QUINONE), MITOCHONDRIAL"/>
    <property type="match status" value="1"/>
</dbReference>
<comment type="caution">
    <text evidence="11">Lacks conserved residue(s) required for the propagation of feature annotation.</text>
</comment>
<keyword evidence="11" id="KW-1003">Cell membrane</keyword>
<feature type="binding site" evidence="11">
    <location>
        <position position="97"/>
    </location>
    <ligand>
        <name>FMN</name>
        <dbReference type="ChEBI" id="CHEBI:58210"/>
    </ligand>
</feature>
<comment type="catalytic activity">
    <reaction evidence="10 11">
        <text>(S)-dihydroorotate + a quinone = orotate + a quinol</text>
        <dbReference type="Rhea" id="RHEA:30187"/>
        <dbReference type="ChEBI" id="CHEBI:24646"/>
        <dbReference type="ChEBI" id="CHEBI:30839"/>
        <dbReference type="ChEBI" id="CHEBI:30864"/>
        <dbReference type="ChEBI" id="CHEBI:132124"/>
        <dbReference type="EC" id="1.3.5.2"/>
    </reaction>
</comment>
<evidence type="ECO:0000256" key="6">
    <source>
        <dbReference type="ARBA" id="ARBA00022643"/>
    </source>
</evidence>
<evidence type="ECO:0000256" key="8">
    <source>
        <dbReference type="ARBA" id="ARBA00023002"/>
    </source>
</evidence>
<comment type="cofactor">
    <cofactor evidence="11">
        <name>FMN</name>
        <dbReference type="ChEBI" id="CHEBI:58210"/>
    </cofactor>
    <text evidence="11">Binds 1 FMN per subunit.</text>
</comment>
<evidence type="ECO:0000256" key="7">
    <source>
        <dbReference type="ARBA" id="ARBA00022975"/>
    </source>
</evidence>
<sequence>MSKERNFYKDLIRPALLKLDPETAHNCTRAILGVAEKSRLIRTALIKMFAFEDEALKVELWGRVFKNPVGLAAGFDKNAEVVLAMSSLGFGHIEVGAVTKFPQEGNPRPRIFRLAEDGATINRMGMNNQGAEKIATNLKKSLRERTVPIGINIASSTVAKEPIVDYVETLKKVYPLADYFSLNVSCPNVEGHRNQQEKIFFENLANQIVITRKMLSETQSHRPILVKISPDLSWEEIDDILEVVQTKGLDGIIATNTTLRRDGLTSQLKNETGGLSGRPLRQRSTDVIAYIHKQLPKLPIIGVGGIETAEDAWEKLQAGASLVQLFTGMIYEGPFIVKKIKRDLVNIMERRQHE</sequence>
<dbReference type="GO" id="GO:0006207">
    <property type="term" value="P:'de novo' pyrimidine nucleobase biosynthetic process"/>
    <property type="evidence" value="ECO:0007669"/>
    <property type="project" value="UniProtKB-UniRule"/>
</dbReference>
<dbReference type="CDD" id="cd04738">
    <property type="entry name" value="DHOD_2_like"/>
    <property type="match status" value="1"/>
</dbReference>
<gene>
    <name evidence="11" type="primary">pyrD</name>
    <name evidence="13" type="ORF">CO054_02665</name>
</gene>
<dbReference type="SUPFAM" id="SSF51395">
    <property type="entry name" value="FMN-linked oxidoreductases"/>
    <property type="match status" value="1"/>
</dbReference>
<dbReference type="PIRSF" id="PIRSF000164">
    <property type="entry name" value="DHO_oxidase"/>
    <property type="match status" value="1"/>
</dbReference>
<dbReference type="GO" id="GO:0005737">
    <property type="term" value="C:cytoplasm"/>
    <property type="evidence" value="ECO:0007669"/>
    <property type="project" value="InterPro"/>
</dbReference>
<dbReference type="InterPro" id="IPR013785">
    <property type="entry name" value="Aldolase_TIM"/>
</dbReference>
<dbReference type="GO" id="GO:0005886">
    <property type="term" value="C:plasma membrane"/>
    <property type="evidence" value="ECO:0007669"/>
    <property type="project" value="UniProtKB-SubCell"/>
</dbReference>
<feature type="binding site" evidence="11">
    <location>
        <begin position="326"/>
        <end position="327"/>
    </location>
    <ligand>
        <name>FMN</name>
        <dbReference type="ChEBI" id="CHEBI:58210"/>
    </ligand>
</feature>
<evidence type="ECO:0000256" key="2">
    <source>
        <dbReference type="ARBA" id="ARBA00004370"/>
    </source>
</evidence>
<evidence type="ECO:0000256" key="4">
    <source>
        <dbReference type="ARBA" id="ARBA00005359"/>
    </source>
</evidence>
<dbReference type="Pfam" id="PF01180">
    <property type="entry name" value="DHO_dh"/>
    <property type="match status" value="1"/>
</dbReference>
<dbReference type="Gene3D" id="3.20.20.70">
    <property type="entry name" value="Aldolase class I"/>
    <property type="match status" value="1"/>
</dbReference>
<dbReference type="GO" id="GO:0106430">
    <property type="term" value="F:dihydroorotate dehydrogenase (quinone) activity"/>
    <property type="evidence" value="ECO:0007669"/>
    <property type="project" value="UniProtKB-EC"/>
</dbReference>
<dbReference type="InterPro" id="IPR001295">
    <property type="entry name" value="Dihydroorotate_DH_CS"/>
</dbReference>
<name>A0A2M8ES69_9BACT</name>
<keyword evidence="7 11" id="KW-0665">Pyrimidine biosynthesis</keyword>
<feature type="binding site" evidence="11">
    <location>
        <position position="188"/>
    </location>
    <ligand>
        <name>substrate</name>
    </ligand>
</feature>
<protein>
    <recommendedName>
        <fullName evidence="11">Dihydroorotate dehydrogenase (quinone)</fullName>
        <ecNumber evidence="11">1.3.5.2</ecNumber>
    </recommendedName>
    <alternativeName>
        <fullName evidence="11">DHOdehase</fullName>
        <shortName evidence="11">DHOD</shortName>
        <shortName evidence="11">DHODase</shortName>
    </alternativeName>
    <alternativeName>
        <fullName evidence="11">Dihydroorotate oxidase</fullName>
    </alternativeName>
</protein>
<dbReference type="NCBIfam" id="NF003652">
    <property type="entry name" value="PRK05286.2-5"/>
    <property type="match status" value="1"/>
</dbReference>
<evidence type="ECO:0000256" key="10">
    <source>
        <dbReference type="ARBA" id="ARBA00048639"/>
    </source>
</evidence>
<evidence type="ECO:0000256" key="3">
    <source>
        <dbReference type="ARBA" id="ARBA00005161"/>
    </source>
</evidence>
<comment type="similarity">
    <text evidence="4 11">Belongs to the dihydroorotate dehydrogenase family. Type 2 subfamily.</text>
</comment>
<keyword evidence="6 11" id="KW-0288">FMN</keyword>
<organism evidence="13 14">
    <name type="scientific">Candidatus Shapirobacteria bacterium CG_4_9_14_0_2_um_filter_39_11</name>
    <dbReference type="NCBI Taxonomy" id="1974478"/>
    <lineage>
        <taxon>Bacteria</taxon>
        <taxon>Candidatus Shapironibacteriota</taxon>
    </lineage>
</organism>
<feature type="binding site" evidence="11">
    <location>
        <position position="277"/>
    </location>
    <ligand>
        <name>FMN</name>
        <dbReference type="ChEBI" id="CHEBI:58210"/>
    </ligand>
</feature>
<accession>A0A2M8ES69</accession>
<evidence type="ECO:0000313" key="14">
    <source>
        <dbReference type="Proteomes" id="UP000229816"/>
    </source>
</evidence>
<feature type="domain" description="Dihydroorotate dehydrogenase catalytic" evidence="12">
    <location>
        <begin position="56"/>
        <end position="348"/>
    </location>
</feature>
<dbReference type="InterPro" id="IPR005719">
    <property type="entry name" value="Dihydroorotate_DH_2"/>
</dbReference>
<feature type="active site" description="Nucleophile" evidence="11">
    <location>
        <position position="186"/>
    </location>
</feature>
<evidence type="ECO:0000256" key="1">
    <source>
        <dbReference type="ARBA" id="ARBA00003125"/>
    </source>
</evidence>
<dbReference type="NCBIfam" id="NF003645">
    <property type="entry name" value="PRK05286.1-2"/>
    <property type="match status" value="1"/>
</dbReference>
<dbReference type="UniPathway" id="UPA00070">
    <property type="reaction ID" value="UER00946"/>
</dbReference>
<feature type="binding site" evidence="11">
    <location>
        <position position="77"/>
    </location>
    <ligand>
        <name>substrate</name>
    </ligand>
</feature>
<evidence type="ECO:0000256" key="5">
    <source>
        <dbReference type="ARBA" id="ARBA00022630"/>
    </source>
</evidence>
<evidence type="ECO:0000256" key="11">
    <source>
        <dbReference type="HAMAP-Rule" id="MF_00225"/>
    </source>
</evidence>
<dbReference type="GO" id="GO:0044205">
    <property type="term" value="P:'de novo' UMP biosynthetic process"/>
    <property type="evidence" value="ECO:0007669"/>
    <property type="project" value="UniProtKB-UniRule"/>
</dbReference>
<evidence type="ECO:0000313" key="13">
    <source>
        <dbReference type="EMBL" id="PJC27973.1"/>
    </source>
</evidence>
<comment type="caution">
    <text evidence="13">The sequence shown here is derived from an EMBL/GenBank/DDBJ whole genome shotgun (WGS) entry which is preliminary data.</text>
</comment>
<comment type="subunit">
    <text evidence="11">Monomer.</text>
</comment>